<keyword evidence="5" id="KW-0862">Zinc</keyword>
<dbReference type="GO" id="GO:0004222">
    <property type="term" value="F:metalloendopeptidase activity"/>
    <property type="evidence" value="ECO:0007669"/>
    <property type="project" value="InterPro"/>
</dbReference>
<evidence type="ECO:0000313" key="10">
    <source>
        <dbReference type="Proteomes" id="UP000029273"/>
    </source>
</evidence>
<evidence type="ECO:0000256" key="1">
    <source>
        <dbReference type="ARBA" id="ARBA00001947"/>
    </source>
</evidence>
<evidence type="ECO:0000313" key="9">
    <source>
        <dbReference type="EMBL" id="OBS10187.1"/>
    </source>
</evidence>
<name>A0A1A6C6K3_9GAMM</name>
<dbReference type="PANTHER" id="PTHR22726">
    <property type="entry name" value="METALLOENDOPEPTIDASE OMA1"/>
    <property type="match status" value="1"/>
</dbReference>
<feature type="signal peptide" evidence="7">
    <location>
        <begin position="1"/>
        <end position="32"/>
    </location>
</feature>
<dbReference type="InterPro" id="IPR011990">
    <property type="entry name" value="TPR-like_helical_dom_sf"/>
</dbReference>
<accession>A0A1A6C6K3</accession>
<evidence type="ECO:0000256" key="3">
    <source>
        <dbReference type="ARBA" id="ARBA00022723"/>
    </source>
</evidence>
<dbReference type="Proteomes" id="UP000029273">
    <property type="component" value="Unassembled WGS sequence"/>
</dbReference>
<dbReference type="Pfam" id="PF01435">
    <property type="entry name" value="Peptidase_M48"/>
    <property type="match status" value="1"/>
</dbReference>
<keyword evidence="3" id="KW-0479">Metal-binding</keyword>
<dbReference type="Pfam" id="PF14559">
    <property type="entry name" value="TPR_19"/>
    <property type="match status" value="1"/>
</dbReference>
<dbReference type="InterPro" id="IPR051156">
    <property type="entry name" value="Mito/Outer_Membr_Metalloprot"/>
</dbReference>
<keyword evidence="7" id="KW-0732">Signal</keyword>
<comment type="caution">
    <text evidence="9">The sequence shown here is derived from an EMBL/GenBank/DDBJ whole genome shotgun (WGS) entry which is preliminary data.</text>
</comment>
<dbReference type="OrthoDB" id="9810445at2"/>
<dbReference type="EMBL" id="JQSG02000002">
    <property type="protein sequence ID" value="OBS10187.1"/>
    <property type="molecule type" value="Genomic_DNA"/>
</dbReference>
<dbReference type="InterPro" id="IPR001915">
    <property type="entry name" value="Peptidase_M48"/>
</dbReference>
<organism evidence="9 10">
    <name type="scientific">Acidihalobacter prosperus</name>
    <dbReference type="NCBI Taxonomy" id="160660"/>
    <lineage>
        <taxon>Bacteria</taxon>
        <taxon>Pseudomonadati</taxon>
        <taxon>Pseudomonadota</taxon>
        <taxon>Gammaproteobacteria</taxon>
        <taxon>Chromatiales</taxon>
        <taxon>Ectothiorhodospiraceae</taxon>
        <taxon>Acidihalobacter</taxon>
    </lineage>
</organism>
<feature type="chain" id="PRO_5008509331" description="Peptidase M48 domain-containing protein" evidence="7">
    <location>
        <begin position="33"/>
        <end position="488"/>
    </location>
</feature>
<keyword evidence="10" id="KW-1185">Reference proteome</keyword>
<evidence type="ECO:0000256" key="2">
    <source>
        <dbReference type="ARBA" id="ARBA00022670"/>
    </source>
</evidence>
<feature type="domain" description="Peptidase M48" evidence="8">
    <location>
        <begin position="78"/>
        <end position="262"/>
    </location>
</feature>
<dbReference type="RefSeq" id="WP_082954477.1">
    <property type="nucleotide sequence ID" value="NZ_JQSG02000002.1"/>
</dbReference>
<keyword evidence="4" id="KW-0378">Hydrolase</keyword>
<keyword evidence="2" id="KW-0645">Protease</keyword>
<dbReference type="PANTHER" id="PTHR22726:SF1">
    <property type="entry name" value="METALLOENDOPEPTIDASE OMA1, MITOCHONDRIAL"/>
    <property type="match status" value="1"/>
</dbReference>
<evidence type="ECO:0000256" key="5">
    <source>
        <dbReference type="ARBA" id="ARBA00022833"/>
    </source>
</evidence>
<gene>
    <name evidence="9" type="ORF">Thpro_021237</name>
</gene>
<evidence type="ECO:0000256" key="4">
    <source>
        <dbReference type="ARBA" id="ARBA00022801"/>
    </source>
</evidence>
<dbReference type="GO" id="GO:0016020">
    <property type="term" value="C:membrane"/>
    <property type="evidence" value="ECO:0007669"/>
    <property type="project" value="TreeGrafter"/>
</dbReference>
<evidence type="ECO:0000256" key="6">
    <source>
        <dbReference type="ARBA" id="ARBA00023049"/>
    </source>
</evidence>
<dbReference type="GO" id="GO:0051603">
    <property type="term" value="P:proteolysis involved in protein catabolic process"/>
    <property type="evidence" value="ECO:0007669"/>
    <property type="project" value="TreeGrafter"/>
</dbReference>
<reference evidence="9 10" key="1">
    <citation type="journal article" date="2014" name="Genome Announc.">
        <title>Draft Genome Sequence of the Iron-Oxidizing, Acidophilic, and Halotolerant 'Thiobacillus prosperus' Type Strain DSM 5130.</title>
        <authorList>
            <person name="Ossandon F.J."/>
            <person name="Cardenas J.P."/>
            <person name="Corbett M."/>
            <person name="Quatrini R."/>
            <person name="Holmes D.S."/>
            <person name="Watkin E."/>
        </authorList>
    </citation>
    <scope>NUCLEOTIDE SEQUENCE [LARGE SCALE GENOMIC DNA]</scope>
    <source>
        <strain evidence="9 10">DSM 5130</strain>
    </source>
</reference>
<sequence length="488" mass="52606">MAASRQSPSLLKRWLAFLATIPLLLPCTLADADPLFPELPTLGETSSRSLTIEQERRLGHEALNEIRQKLPLLQDPITQAYLDGLGARLLANARHVRFDFRFLIIDDPAINAFAAPGGIIAINTGLIKATRNESELAAVIAHEIAHVTQRHLARSLEHGQQFGVPSLLVALGAILAGIHDPALGQAALASTVAGNAQRQLNFSRANEREADDVGMRILAESGLDPAAMAHFFATLSRSSHTDEGKLPALLLTHPATGERIAESAARAAQYGGRYRDDSLRFALFKARISALTTPPDLLIEAYADTPPHATDAATRYRTAIAMLRAGQTPTALMLLRALHRAYPNDTMLTVTLADALSSAGRGSEAITLLRRLDELYPEQTLVVTSLANAMLSSGDADEAYALLARHTRYGHDQATTLHLLARAAAAAGHPATSHEALARYYAKIGDFAAAKQQIEITLQQNTIDETARARLLAEKARIEQAARLAAME</sequence>
<evidence type="ECO:0000256" key="7">
    <source>
        <dbReference type="SAM" id="SignalP"/>
    </source>
</evidence>
<proteinExistence type="predicted"/>
<dbReference type="SUPFAM" id="SSF48452">
    <property type="entry name" value="TPR-like"/>
    <property type="match status" value="1"/>
</dbReference>
<dbReference type="Gene3D" id="1.25.40.10">
    <property type="entry name" value="Tetratricopeptide repeat domain"/>
    <property type="match status" value="1"/>
</dbReference>
<dbReference type="AlphaFoldDB" id="A0A1A6C6K3"/>
<evidence type="ECO:0000259" key="8">
    <source>
        <dbReference type="Pfam" id="PF01435"/>
    </source>
</evidence>
<dbReference type="CDD" id="cd07333">
    <property type="entry name" value="M48C_bepA_like"/>
    <property type="match status" value="1"/>
</dbReference>
<comment type="cofactor">
    <cofactor evidence="1">
        <name>Zn(2+)</name>
        <dbReference type="ChEBI" id="CHEBI:29105"/>
    </cofactor>
</comment>
<keyword evidence="6" id="KW-0482">Metalloprotease</keyword>
<dbReference type="GO" id="GO:0046872">
    <property type="term" value="F:metal ion binding"/>
    <property type="evidence" value="ECO:0007669"/>
    <property type="project" value="UniProtKB-KW"/>
</dbReference>
<dbReference type="Gene3D" id="3.30.2010.10">
    <property type="entry name" value="Metalloproteases ('zincins'), catalytic domain"/>
    <property type="match status" value="1"/>
</dbReference>
<protein>
    <recommendedName>
        <fullName evidence="8">Peptidase M48 domain-containing protein</fullName>
    </recommendedName>
</protein>